<keyword evidence="2" id="KW-1185">Reference proteome</keyword>
<reference evidence="1 2" key="1">
    <citation type="submission" date="2014-09" db="EMBL/GenBank/DDBJ databases">
        <authorList>
            <person name="Ellenberger Sabrina"/>
        </authorList>
    </citation>
    <scope>NUCLEOTIDE SEQUENCE [LARGE SCALE GENOMIC DNA]</scope>
    <source>
        <strain evidence="1 2">CBS 412.66</strain>
    </source>
</reference>
<proteinExistence type="predicted"/>
<evidence type="ECO:0000313" key="1">
    <source>
        <dbReference type="EMBL" id="CEP07580.1"/>
    </source>
</evidence>
<sequence>MSASESTVLASTSTIESNRWGSYGKPKIIEFYGFEGEDFRHFLHLLESFYALNGITHDARAKRNTLQSILF</sequence>
<dbReference type="Proteomes" id="UP000054107">
    <property type="component" value="Unassembled WGS sequence"/>
</dbReference>
<name>A0A0B7MWC6_9FUNG</name>
<organism evidence="1 2">
    <name type="scientific">Parasitella parasitica</name>
    <dbReference type="NCBI Taxonomy" id="35722"/>
    <lineage>
        <taxon>Eukaryota</taxon>
        <taxon>Fungi</taxon>
        <taxon>Fungi incertae sedis</taxon>
        <taxon>Mucoromycota</taxon>
        <taxon>Mucoromycotina</taxon>
        <taxon>Mucoromycetes</taxon>
        <taxon>Mucorales</taxon>
        <taxon>Mucorineae</taxon>
        <taxon>Mucoraceae</taxon>
        <taxon>Parasitella</taxon>
    </lineage>
</organism>
<accession>A0A0B7MWC6</accession>
<protein>
    <submittedName>
        <fullName evidence="1">Uncharacterized protein</fullName>
    </submittedName>
</protein>
<gene>
    <name evidence="1" type="primary">PARPA_00876.1 scaffold 1159</name>
</gene>
<dbReference type="EMBL" id="LN719301">
    <property type="protein sequence ID" value="CEP07580.1"/>
    <property type="molecule type" value="Genomic_DNA"/>
</dbReference>
<evidence type="ECO:0000313" key="2">
    <source>
        <dbReference type="Proteomes" id="UP000054107"/>
    </source>
</evidence>
<dbReference type="AlphaFoldDB" id="A0A0B7MWC6"/>
<dbReference type="OrthoDB" id="2275032at2759"/>